<evidence type="ECO:0000313" key="1">
    <source>
        <dbReference type="Proteomes" id="UP000095282"/>
    </source>
</evidence>
<dbReference type="InterPro" id="IPR021942">
    <property type="entry name" value="DUF3557"/>
</dbReference>
<reference evidence="2" key="1">
    <citation type="submission" date="2016-11" db="UniProtKB">
        <authorList>
            <consortium name="WormBaseParasite"/>
        </authorList>
    </citation>
    <scope>IDENTIFICATION</scope>
</reference>
<name>A0A1I7TMU9_9PELO</name>
<proteinExistence type="predicted"/>
<dbReference type="PANTHER" id="PTHR31379">
    <property type="entry name" value="F-BOX C PROTEIN-RELATED-RELATED"/>
    <property type="match status" value="1"/>
</dbReference>
<accession>A0A1I7TMU9</accession>
<organism evidence="1 2">
    <name type="scientific">Caenorhabditis tropicalis</name>
    <dbReference type="NCBI Taxonomy" id="1561998"/>
    <lineage>
        <taxon>Eukaryota</taxon>
        <taxon>Metazoa</taxon>
        <taxon>Ecdysozoa</taxon>
        <taxon>Nematoda</taxon>
        <taxon>Chromadorea</taxon>
        <taxon>Rhabditida</taxon>
        <taxon>Rhabditina</taxon>
        <taxon>Rhabditomorpha</taxon>
        <taxon>Rhabditoidea</taxon>
        <taxon>Rhabditidae</taxon>
        <taxon>Peloderinae</taxon>
        <taxon>Caenorhabditis</taxon>
    </lineage>
</organism>
<dbReference type="Pfam" id="PF12078">
    <property type="entry name" value="DUF3557"/>
    <property type="match status" value="1"/>
</dbReference>
<keyword evidence="1" id="KW-1185">Reference proteome</keyword>
<sequence length="465" mass="54260">MNSKPLSYDCWKSIISHVDPNKRLLLSLQSPAARSIEKTVPLKLDKLVFHDHRIEVDETVYECEIYQMDSCDEKPPYQVNGQNELNHRNICDVDCFGIPDYITKAGGMLPGGRFQKNLFGERDSENIESNGDRLEKLKQRLSVEKKRYNQVIEFRPKNDVTETPETIEDNYQRFRTCTFIVSKRIYTNGELEFLKNEDTWKLAIAFLKERIDRMEKRLLPFVNKEKNIRPNFEVHLIKKEGNSETVIKRVKYTGDFHNTIRSIWELMFSRRQSLVMKDFKFILEECPIPMPREQKMKTVALLLAGKVTTSSMTSIIDLSSSPLKQLFLILDSNEPGDVDHEFIRTSKYLTIFERSDKILPLILNLVHQTVEINLLMSNFLTNEDFVSLIRRWIETNKPVGTCFTFKDCGSEEEDIIQVISFACEQIDGAIEVNKLLTIPMRNDKELQVRYQFKKKTVKMTVVSLS</sequence>
<dbReference type="AlphaFoldDB" id="A0A1I7TMU9"/>
<dbReference type="WBParaSite" id="Csp11.Scaffold629.g10003.t1">
    <property type="protein sequence ID" value="Csp11.Scaffold629.g10003.t1"/>
    <property type="gene ID" value="Csp11.Scaffold629.g10003"/>
</dbReference>
<dbReference type="Proteomes" id="UP000095282">
    <property type="component" value="Unplaced"/>
</dbReference>
<dbReference type="PANTHER" id="PTHR31379:SF1">
    <property type="entry name" value="F-BOX C PROTEIN-RELATED"/>
    <property type="match status" value="1"/>
</dbReference>
<evidence type="ECO:0000313" key="2">
    <source>
        <dbReference type="WBParaSite" id="Csp11.Scaffold629.g10003.t1"/>
    </source>
</evidence>
<protein>
    <submittedName>
        <fullName evidence="2">FBA_2 domain-containing protein</fullName>
    </submittedName>
</protein>